<organism evidence="1 2">
    <name type="scientific">Demequina lutea</name>
    <dbReference type="NCBI Taxonomy" id="431489"/>
    <lineage>
        <taxon>Bacteria</taxon>
        <taxon>Bacillati</taxon>
        <taxon>Actinomycetota</taxon>
        <taxon>Actinomycetes</taxon>
        <taxon>Micrococcales</taxon>
        <taxon>Demequinaceae</taxon>
        <taxon>Demequina</taxon>
    </lineage>
</organism>
<keyword evidence="2" id="KW-1185">Reference proteome</keyword>
<accession>A0A7Z0CJB7</accession>
<protein>
    <submittedName>
        <fullName evidence="1">Uncharacterized protein</fullName>
    </submittedName>
</protein>
<gene>
    <name evidence="1" type="ORF">BKA03_000709</name>
</gene>
<dbReference type="AlphaFoldDB" id="A0A7Z0CJB7"/>
<comment type="caution">
    <text evidence="1">The sequence shown here is derived from an EMBL/GenBank/DDBJ whole genome shotgun (WGS) entry which is preliminary data.</text>
</comment>
<dbReference type="RefSeq" id="WP_062074628.1">
    <property type="nucleotide sequence ID" value="NZ_BBRC01000003.1"/>
</dbReference>
<sequence length="100" mass="10493">MKILVSPSVTEMLFGSSSPTLQGYIDEALGPAVGDYDVPGLEHDLRALIDEALPEGVTLEGEAILADDDADVTEFDIREAVGWIDVHTVAVGHDMAGPGS</sequence>
<proteinExistence type="predicted"/>
<name>A0A7Z0CJB7_9MICO</name>
<evidence type="ECO:0000313" key="1">
    <source>
        <dbReference type="EMBL" id="NYI40590.1"/>
    </source>
</evidence>
<evidence type="ECO:0000313" key="2">
    <source>
        <dbReference type="Proteomes" id="UP000547973"/>
    </source>
</evidence>
<dbReference type="Proteomes" id="UP000547973">
    <property type="component" value="Unassembled WGS sequence"/>
</dbReference>
<dbReference type="EMBL" id="JACBZO010000001">
    <property type="protein sequence ID" value="NYI40590.1"/>
    <property type="molecule type" value="Genomic_DNA"/>
</dbReference>
<reference evidence="1 2" key="1">
    <citation type="submission" date="2020-07" db="EMBL/GenBank/DDBJ databases">
        <title>Sequencing the genomes of 1000 actinobacteria strains.</title>
        <authorList>
            <person name="Klenk H.-P."/>
        </authorList>
    </citation>
    <scope>NUCLEOTIDE SEQUENCE [LARGE SCALE GENOMIC DNA]</scope>
    <source>
        <strain evidence="1 2">DSM 19970</strain>
    </source>
</reference>